<name>A0A3B0UML4_9ZZZZ</name>
<dbReference type="InterPro" id="IPR006652">
    <property type="entry name" value="Kelch_1"/>
</dbReference>
<dbReference type="PROSITE" id="PS51257">
    <property type="entry name" value="PROKAR_LIPOPROTEIN"/>
    <property type="match status" value="1"/>
</dbReference>
<dbReference type="Gene3D" id="2.120.10.80">
    <property type="entry name" value="Kelch-type beta propeller"/>
    <property type="match status" value="2"/>
</dbReference>
<dbReference type="PANTHER" id="PTHR45632:SF3">
    <property type="entry name" value="KELCH-LIKE PROTEIN 32"/>
    <property type="match status" value="1"/>
</dbReference>
<evidence type="ECO:0000256" key="1">
    <source>
        <dbReference type="ARBA" id="ARBA00022441"/>
    </source>
</evidence>
<dbReference type="InterPro" id="IPR015915">
    <property type="entry name" value="Kelch-typ_b-propeller"/>
</dbReference>
<dbReference type="PANTHER" id="PTHR45632">
    <property type="entry name" value="LD33804P"/>
    <property type="match status" value="1"/>
</dbReference>
<sequence length="338" mass="37505">MMIKGINLRIMLLAIISVAFLAVGCKKDTKESLLGDWQERSDFDGIPRSDAVGFAINGNGYVGTGYDGANRLADFWEYNVEKNYWMQKADFPGAARNGAVGFGIADKGYIGTGFDGVNKLNDFWEFDPANNKWEQKADLIGAGRYSAVGFAINDKGYIGTGYDGNYLKDFYEYSPSSDTWKKIIFNGSKRRDAAAFVINGKGYLVSGIDNGSYESEFWAYDQSSGEWTQLRDITNSDVNNDYDNNYETITRMSGVGFSINGKGYLVSGSGSSLVNNVWEYDPATDLWKEKTSFEGSTRTEAVGFGIGNYGYLSTGRSSSYYFDDIWVFDPNAVYDESQ</sequence>
<dbReference type="Pfam" id="PF01344">
    <property type="entry name" value="Kelch_1"/>
    <property type="match status" value="1"/>
</dbReference>
<reference evidence="3" key="1">
    <citation type="submission" date="2018-06" db="EMBL/GenBank/DDBJ databases">
        <authorList>
            <person name="Zhirakovskaya E."/>
        </authorList>
    </citation>
    <scope>NUCLEOTIDE SEQUENCE</scope>
</reference>
<dbReference type="EMBL" id="UOEP01000146">
    <property type="protein sequence ID" value="VAW21474.1"/>
    <property type="molecule type" value="Genomic_DNA"/>
</dbReference>
<keyword evidence="1" id="KW-0880">Kelch repeat</keyword>
<evidence type="ECO:0008006" key="4">
    <source>
        <dbReference type="Google" id="ProtNLM"/>
    </source>
</evidence>
<dbReference type="SUPFAM" id="SSF117281">
    <property type="entry name" value="Kelch motif"/>
    <property type="match status" value="2"/>
</dbReference>
<keyword evidence="2" id="KW-0677">Repeat</keyword>
<protein>
    <recommendedName>
        <fullName evidence="4">Galactose oxidase</fullName>
    </recommendedName>
</protein>
<accession>A0A3B0UML4</accession>
<gene>
    <name evidence="3" type="ORF">MNBD_BACTEROID01-608</name>
</gene>
<organism evidence="3">
    <name type="scientific">hydrothermal vent metagenome</name>
    <dbReference type="NCBI Taxonomy" id="652676"/>
    <lineage>
        <taxon>unclassified sequences</taxon>
        <taxon>metagenomes</taxon>
        <taxon>ecological metagenomes</taxon>
    </lineage>
</organism>
<proteinExistence type="predicted"/>
<evidence type="ECO:0000313" key="3">
    <source>
        <dbReference type="EMBL" id="VAW21474.1"/>
    </source>
</evidence>
<evidence type="ECO:0000256" key="2">
    <source>
        <dbReference type="ARBA" id="ARBA00022737"/>
    </source>
</evidence>
<dbReference type="AlphaFoldDB" id="A0A3B0UML4"/>